<dbReference type="PROSITE" id="PS51257">
    <property type="entry name" value="PROKAR_LIPOPROTEIN"/>
    <property type="match status" value="1"/>
</dbReference>
<protein>
    <submittedName>
        <fullName evidence="2">Uncharacterized protein</fullName>
    </submittedName>
</protein>
<evidence type="ECO:0000256" key="1">
    <source>
        <dbReference type="SAM" id="SignalP"/>
    </source>
</evidence>
<keyword evidence="1" id="KW-0732">Signal</keyword>
<proteinExistence type="predicted"/>
<evidence type="ECO:0000313" key="2">
    <source>
        <dbReference type="EMBL" id="GAA3183517.1"/>
    </source>
</evidence>
<keyword evidence="3" id="KW-1185">Reference proteome</keyword>
<comment type="caution">
    <text evidence="2">The sequence shown here is derived from an EMBL/GenBank/DDBJ whole genome shotgun (WGS) entry which is preliminary data.</text>
</comment>
<dbReference type="EMBL" id="BAAAVV010000017">
    <property type="protein sequence ID" value="GAA3183517.1"/>
    <property type="molecule type" value="Genomic_DNA"/>
</dbReference>
<gene>
    <name evidence="2" type="ORF">GCM10010531_42170</name>
</gene>
<feature type="signal peptide" evidence="1">
    <location>
        <begin position="1"/>
        <end position="29"/>
    </location>
</feature>
<dbReference type="RefSeq" id="WP_344691045.1">
    <property type="nucleotide sequence ID" value="NZ_BAAAVV010000017.1"/>
</dbReference>
<organism evidence="2 3">
    <name type="scientific">Blastococcus jejuensis</name>
    <dbReference type="NCBI Taxonomy" id="351224"/>
    <lineage>
        <taxon>Bacteria</taxon>
        <taxon>Bacillati</taxon>
        <taxon>Actinomycetota</taxon>
        <taxon>Actinomycetes</taxon>
        <taxon>Geodermatophilales</taxon>
        <taxon>Geodermatophilaceae</taxon>
        <taxon>Blastococcus</taxon>
    </lineage>
</organism>
<name>A0ABP6PNA7_9ACTN</name>
<accession>A0ABP6PNA7</accession>
<dbReference type="Proteomes" id="UP001499924">
    <property type="component" value="Unassembled WGS sequence"/>
</dbReference>
<evidence type="ECO:0000313" key="3">
    <source>
        <dbReference type="Proteomes" id="UP001499924"/>
    </source>
</evidence>
<feature type="chain" id="PRO_5046965089" evidence="1">
    <location>
        <begin position="30"/>
        <end position="131"/>
    </location>
</feature>
<sequence>MTARGQGLFHRSARGAALAALPLCLAALAGCGSPEEPRVQNVAYCQGSPGDNDTGFLHVEFRQGSTVVATGSVSAGFALTAEVPVGDIQIYVDGVQVGAVEGPTDGPYHPPARDEVTYLHSGEGCPDSAPL</sequence>
<reference evidence="3" key="1">
    <citation type="journal article" date="2019" name="Int. J. Syst. Evol. Microbiol.">
        <title>The Global Catalogue of Microorganisms (GCM) 10K type strain sequencing project: providing services to taxonomists for standard genome sequencing and annotation.</title>
        <authorList>
            <consortium name="The Broad Institute Genomics Platform"/>
            <consortium name="The Broad Institute Genome Sequencing Center for Infectious Disease"/>
            <person name="Wu L."/>
            <person name="Ma J."/>
        </authorList>
    </citation>
    <scope>NUCLEOTIDE SEQUENCE [LARGE SCALE GENOMIC DNA]</scope>
    <source>
        <strain evidence="3">JCM 15614</strain>
    </source>
</reference>